<organism evidence="2 3">
    <name type="scientific">Novosphingobium colocasiae</name>
    <dbReference type="NCBI Taxonomy" id="1256513"/>
    <lineage>
        <taxon>Bacteria</taxon>
        <taxon>Pseudomonadati</taxon>
        <taxon>Pseudomonadota</taxon>
        <taxon>Alphaproteobacteria</taxon>
        <taxon>Sphingomonadales</taxon>
        <taxon>Sphingomonadaceae</taxon>
        <taxon>Novosphingobium</taxon>
    </lineage>
</organism>
<reference evidence="2" key="1">
    <citation type="journal article" date="2014" name="Int. J. Syst. Evol. Microbiol.">
        <title>Complete genome sequence of Corynebacterium casei LMG S-19264T (=DSM 44701T), isolated from a smear-ripened cheese.</title>
        <authorList>
            <consortium name="US DOE Joint Genome Institute (JGI-PGF)"/>
            <person name="Walter F."/>
            <person name="Albersmeier A."/>
            <person name="Kalinowski J."/>
            <person name="Ruckert C."/>
        </authorList>
    </citation>
    <scope>NUCLEOTIDE SEQUENCE</scope>
    <source>
        <strain evidence="2">KCTC 32255</strain>
    </source>
</reference>
<dbReference type="Proteomes" id="UP000648075">
    <property type="component" value="Unassembled WGS sequence"/>
</dbReference>
<dbReference type="Gene3D" id="3.30.70.100">
    <property type="match status" value="1"/>
</dbReference>
<keyword evidence="3" id="KW-1185">Reference proteome</keyword>
<evidence type="ECO:0000259" key="1">
    <source>
        <dbReference type="PROSITE" id="PS51725"/>
    </source>
</evidence>
<dbReference type="RefSeq" id="WP_189621988.1">
    <property type="nucleotide sequence ID" value="NZ_BMZA01000013.1"/>
</dbReference>
<protein>
    <submittedName>
        <fullName evidence="2">Antibiotic biosynthesis monooxygenase</fullName>
    </submittedName>
</protein>
<keyword evidence="2" id="KW-0503">Monooxygenase</keyword>
<dbReference type="EMBL" id="BMZA01000013">
    <property type="protein sequence ID" value="GGZ12009.1"/>
    <property type="molecule type" value="Genomic_DNA"/>
</dbReference>
<sequence length="99" mass="10910">MIVVAGQFRFPAENLELARAAMAAVIAGSRAEEGCLRYAFSQDVQDPCVFHVSEVWTDRPAFDAHMTQPHFADWRASAGSLGLHDRDATIYEAEAVQTL</sequence>
<gene>
    <name evidence="2" type="ORF">GCM10011614_28830</name>
</gene>
<comment type="caution">
    <text evidence="2">The sequence shown here is derived from an EMBL/GenBank/DDBJ whole genome shotgun (WGS) entry which is preliminary data.</text>
</comment>
<name>A0A918PIH5_9SPHN</name>
<accession>A0A918PIH5</accession>
<dbReference type="InterPro" id="IPR007138">
    <property type="entry name" value="ABM_dom"/>
</dbReference>
<reference evidence="2" key="2">
    <citation type="submission" date="2020-09" db="EMBL/GenBank/DDBJ databases">
        <authorList>
            <person name="Sun Q."/>
            <person name="Kim S."/>
        </authorList>
    </citation>
    <scope>NUCLEOTIDE SEQUENCE</scope>
    <source>
        <strain evidence="2">KCTC 32255</strain>
    </source>
</reference>
<dbReference type="InterPro" id="IPR050744">
    <property type="entry name" value="AI-2_Isomerase_LsrG"/>
</dbReference>
<dbReference type="AlphaFoldDB" id="A0A918PIH5"/>
<dbReference type="PANTHER" id="PTHR33336">
    <property type="entry name" value="QUINOL MONOOXYGENASE YGIN-RELATED"/>
    <property type="match status" value="1"/>
</dbReference>
<dbReference type="PROSITE" id="PS51725">
    <property type="entry name" value="ABM"/>
    <property type="match status" value="1"/>
</dbReference>
<dbReference type="PANTHER" id="PTHR33336:SF3">
    <property type="entry name" value="ABM DOMAIN-CONTAINING PROTEIN"/>
    <property type="match status" value="1"/>
</dbReference>
<dbReference type="Pfam" id="PF03992">
    <property type="entry name" value="ABM"/>
    <property type="match status" value="1"/>
</dbReference>
<evidence type="ECO:0000313" key="3">
    <source>
        <dbReference type="Proteomes" id="UP000648075"/>
    </source>
</evidence>
<keyword evidence="2" id="KW-0560">Oxidoreductase</keyword>
<evidence type="ECO:0000313" key="2">
    <source>
        <dbReference type="EMBL" id="GGZ12009.1"/>
    </source>
</evidence>
<feature type="domain" description="ABM" evidence="1">
    <location>
        <begin position="2"/>
        <end position="91"/>
    </location>
</feature>
<proteinExistence type="predicted"/>
<dbReference type="GO" id="GO:0004497">
    <property type="term" value="F:monooxygenase activity"/>
    <property type="evidence" value="ECO:0007669"/>
    <property type="project" value="UniProtKB-KW"/>
</dbReference>
<dbReference type="InterPro" id="IPR011008">
    <property type="entry name" value="Dimeric_a/b-barrel"/>
</dbReference>
<dbReference type="SUPFAM" id="SSF54909">
    <property type="entry name" value="Dimeric alpha+beta barrel"/>
    <property type="match status" value="1"/>
</dbReference>